<comment type="caution">
    <text evidence="6">The sequence shown here is derived from an EMBL/GenBank/DDBJ whole genome shotgun (WGS) entry which is preliminary data.</text>
</comment>
<dbReference type="GO" id="GO:0016491">
    <property type="term" value="F:oxidoreductase activity"/>
    <property type="evidence" value="ECO:0007669"/>
    <property type="project" value="UniProtKB-KW"/>
</dbReference>
<sequence>GEEEVLIQVKACGICGSDVHGMDGSTRRRRPPIIMGHEASGVIAKLGSGVSGWKKGERVTFDSTVYCGTCWYCRRGEINLCDNRRVLGVSCDEYHRHGAFAEYVAVPARILYKLPENISFEQATMVETLSIAVHAVNRTPITLNDTALAVGAGNIGLLVIQALKVSSCGLIIAADIDQNKLELALKLGADVAVNTAESGIREEILKHTERGVDIAIEAVGFTPAIKTAIDALKKGGTLTLIGNISPTVEVPLQAIVTREISVNGSCASKGEYPVCLDL</sequence>
<dbReference type="Gene3D" id="3.90.180.10">
    <property type="entry name" value="Medium-chain alcohol dehydrogenases, catalytic domain"/>
    <property type="match status" value="1"/>
</dbReference>
<dbReference type="GO" id="GO:0008270">
    <property type="term" value="F:zinc ion binding"/>
    <property type="evidence" value="ECO:0007669"/>
    <property type="project" value="InterPro"/>
</dbReference>
<dbReference type="InterPro" id="IPR050129">
    <property type="entry name" value="Zn_alcohol_dh"/>
</dbReference>
<evidence type="ECO:0000259" key="5">
    <source>
        <dbReference type="Pfam" id="PF08240"/>
    </source>
</evidence>
<evidence type="ECO:0000256" key="1">
    <source>
        <dbReference type="ARBA" id="ARBA00022723"/>
    </source>
</evidence>
<keyword evidence="2" id="KW-0862">Zinc</keyword>
<keyword evidence="1" id="KW-0479">Metal-binding</keyword>
<protein>
    <recommendedName>
        <fullName evidence="7">Enoyl reductase (ER) domain-containing protein</fullName>
    </recommendedName>
</protein>
<dbReference type="InterPro" id="IPR013149">
    <property type="entry name" value="ADH-like_C"/>
</dbReference>
<evidence type="ECO:0000259" key="4">
    <source>
        <dbReference type="Pfam" id="PF00107"/>
    </source>
</evidence>
<dbReference type="InterPro" id="IPR036291">
    <property type="entry name" value="NAD(P)-bd_dom_sf"/>
</dbReference>
<reference evidence="6" key="1">
    <citation type="journal article" date="2014" name="Front. Microbiol.">
        <title>High frequency of phylogenetically diverse reductive dehalogenase-homologous genes in deep subseafloor sedimentary metagenomes.</title>
        <authorList>
            <person name="Kawai M."/>
            <person name="Futagami T."/>
            <person name="Toyoda A."/>
            <person name="Takaki Y."/>
            <person name="Nishi S."/>
            <person name="Hori S."/>
            <person name="Arai W."/>
            <person name="Tsubouchi T."/>
            <person name="Morono Y."/>
            <person name="Uchiyama I."/>
            <person name="Ito T."/>
            <person name="Fujiyama A."/>
            <person name="Inagaki F."/>
            <person name="Takami H."/>
        </authorList>
    </citation>
    <scope>NUCLEOTIDE SEQUENCE</scope>
    <source>
        <strain evidence="6">Expedition CK06-06</strain>
    </source>
</reference>
<dbReference type="InterPro" id="IPR002328">
    <property type="entry name" value="ADH_Zn_CS"/>
</dbReference>
<dbReference type="InterPro" id="IPR013154">
    <property type="entry name" value="ADH-like_N"/>
</dbReference>
<dbReference type="SUPFAM" id="SSF50129">
    <property type="entry name" value="GroES-like"/>
    <property type="match status" value="1"/>
</dbReference>
<dbReference type="PANTHER" id="PTHR43401">
    <property type="entry name" value="L-THREONINE 3-DEHYDROGENASE"/>
    <property type="match status" value="1"/>
</dbReference>
<feature type="non-terminal residue" evidence="6">
    <location>
        <position position="1"/>
    </location>
</feature>
<dbReference type="Gene3D" id="3.40.50.720">
    <property type="entry name" value="NAD(P)-binding Rossmann-like Domain"/>
    <property type="match status" value="1"/>
</dbReference>
<dbReference type="PANTHER" id="PTHR43401:SF2">
    <property type="entry name" value="L-THREONINE 3-DEHYDROGENASE"/>
    <property type="match status" value="1"/>
</dbReference>
<evidence type="ECO:0008006" key="7">
    <source>
        <dbReference type="Google" id="ProtNLM"/>
    </source>
</evidence>
<dbReference type="Pfam" id="PF08240">
    <property type="entry name" value="ADH_N"/>
    <property type="match status" value="1"/>
</dbReference>
<feature type="domain" description="Alcohol dehydrogenase-like C-terminal" evidence="4">
    <location>
        <begin position="155"/>
        <end position="275"/>
    </location>
</feature>
<name>X1FT42_9ZZZZ</name>
<keyword evidence="3" id="KW-0560">Oxidoreductase</keyword>
<evidence type="ECO:0000256" key="3">
    <source>
        <dbReference type="ARBA" id="ARBA00023002"/>
    </source>
</evidence>
<feature type="domain" description="Alcohol dehydrogenase-like N-terminal" evidence="5">
    <location>
        <begin position="1"/>
        <end position="116"/>
    </location>
</feature>
<dbReference type="InterPro" id="IPR011032">
    <property type="entry name" value="GroES-like_sf"/>
</dbReference>
<accession>X1FT42</accession>
<dbReference type="EMBL" id="BARU01022940">
    <property type="protein sequence ID" value="GAH48157.1"/>
    <property type="molecule type" value="Genomic_DNA"/>
</dbReference>
<organism evidence="6">
    <name type="scientific">marine sediment metagenome</name>
    <dbReference type="NCBI Taxonomy" id="412755"/>
    <lineage>
        <taxon>unclassified sequences</taxon>
        <taxon>metagenomes</taxon>
        <taxon>ecological metagenomes</taxon>
    </lineage>
</organism>
<gene>
    <name evidence="6" type="ORF">S03H2_37286</name>
</gene>
<dbReference type="AlphaFoldDB" id="X1FT42"/>
<evidence type="ECO:0000313" key="6">
    <source>
        <dbReference type="EMBL" id="GAH48157.1"/>
    </source>
</evidence>
<dbReference type="Pfam" id="PF00107">
    <property type="entry name" value="ADH_zinc_N"/>
    <property type="match status" value="1"/>
</dbReference>
<proteinExistence type="predicted"/>
<feature type="non-terminal residue" evidence="6">
    <location>
        <position position="278"/>
    </location>
</feature>
<dbReference type="SUPFAM" id="SSF51735">
    <property type="entry name" value="NAD(P)-binding Rossmann-fold domains"/>
    <property type="match status" value="1"/>
</dbReference>
<dbReference type="PROSITE" id="PS00059">
    <property type="entry name" value="ADH_ZINC"/>
    <property type="match status" value="1"/>
</dbReference>
<evidence type="ECO:0000256" key="2">
    <source>
        <dbReference type="ARBA" id="ARBA00022833"/>
    </source>
</evidence>